<dbReference type="PANTHER" id="PTHR15840:SF10">
    <property type="entry name" value="EKC_KEOPS COMPLEX SUBUNIT TPRKB"/>
    <property type="match status" value="1"/>
</dbReference>
<comment type="caution">
    <text evidence="10">The sequence shown here is derived from an EMBL/GenBank/DDBJ whole genome shotgun (WGS) entry which is preliminary data.</text>
</comment>
<dbReference type="GO" id="GO:0000408">
    <property type="term" value="C:EKC/KEOPS complex"/>
    <property type="evidence" value="ECO:0007669"/>
    <property type="project" value="TreeGrafter"/>
</dbReference>
<dbReference type="OrthoDB" id="329139at2759"/>
<keyword evidence="5" id="KW-0819">tRNA processing</keyword>
<dbReference type="GO" id="GO:0005634">
    <property type="term" value="C:nucleus"/>
    <property type="evidence" value="ECO:0007669"/>
    <property type="project" value="UniProtKB-SubCell"/>
</dbReference>
<dbReference type="GO" id="GO:0002949">
    <property type="term" value="P:tRNA threonylcarbamoyladenosine modification"/>
    <property type="evidence" value="ECO:0007669"/>
    <property type="project" value="TreeGrafter"/>
</dbReference>
<comment type="similarity">
    <text evidence="2 8">Belongs to the CGI121/TPRKB family.</text>
</comment>
<dbReference type="Proteomes" id="UP000073492">
    <property type="component" value="Unassembled WGS sequence"/>
</dbReference>
<evidence type="ECO:0000256" key="8">
    <source>
        <dbReference type="RuleBase" id="RU004398"/>
    </source>
</evidence>
<evidence type="ECO:0000256" key="2">
    <source>
        <dbReference type="ARBA" id="ARBA00005546"/>
    </source>
</evidence>
<dbReference type="AlphaFoldDB" id="A0A139HTH9"/>
<sequence>MPLSLSPEPEPEPSPSPERFVDEGMSPMSPCRRAVMEVAVEALAHQLRGKHSCRVPCAAAGGVGLLRVQYRVENNENRSLEYHRSPSLNNRFAPFALQRPARCVSGRTHELEHSWNWTASTFTAAGHMYESSASSHFYLQARAAQARSARIGKANHSLFSPSYFHLAILSAEKHHSVWTHHHHHTTTTPPYHIQSHYYHRLEPTDNARLGEADPYTNVQTITMETASLLHLPHHPLHLGLFTDVQNASFLRGQLLAGNTDYEYAFLDASVLLSRSHVLSACFRAINDLIANRLKTKNVHSEIVFALNPNNNIAESFRRFGIQDESKNIVAIKVGGDTSTVERHLLDNIKGSPTSLTDDALASMHDQARIRKIYRLEAPKKGAAATQLGCEAEAFVIGSMALKGS</sequence>
<feature type="region of interest" description="Disordered" evidence="9">
    <location>
        <begin position="1"/>
        <end position="26"/>
    </location>
</feature>
<evidence type="ECO:0000256" key="1">
    <source>
        <dbReference type="ARBA" id="ARBA00004123"/>
    </source>
</evidence>
<keyword evidence="11" id="KW-1185">Reference proteome</keyword>
<dbReference type="Pfam" id="PF08617">
    <property type="entry name" value="CGI-121"/>
    <property type="match status" value="1"/>
</dbReference>
<comment type="function">
    <text evidence="7">Component of the EKC/KEOPS complex that is required for the formation of a threonylcarbamoyl group on adenosine at position 37 (t(6)A37) in tRNAs that read codons beginning with adenine. The complex is probably involved in the transfer of the threonylcarbamoyl moiety of threonylcarbamoyl-AMP (TC-AMP) to the N6 group of A37. CGI121 acts as an allosteric effector that regulates the t(6)A activity of the complex. The EKC/KEOPS complex also promotes both telomere uncapping and telomere elongation. The complex is required for efficient recruitment of transcriptional coactivators. CGI121 is not required for tRNA modification.</text>
</comment>
<protein>
    <recommendedName>
        <fullName evidence="4">EKC/KEOPS complex subunit CGI121</fullName>
    </recommendedName>
    <alternativeName>
        <fullName evidence="3">EKC/KEOPS complex subunit cgi121</fullName>
    </alternativeName>
</protein>
<evidence type="ECO:0000256" key="5">
    <source>
        <dbReference type="ARBA" id="ARBA00022694"/>
    </source>
</evidence>
<proteinExistence type="inferred from homology"/>
<reference evidence="10 11" key="1">
    <citation type="submission" date="2015-07" db="EMBL/GenBank/DDBJ databases">
        <title>Comparative genomics of the Sigatoka disease complex on banana suggests a link between parallel evolutionary changes in Pseudocercospora fijiensis and Pseudocercospora eumusae and increased virulence on the banana host.</title>
        <authorList>
            <person name="Chang T.-C."/>
            <person name="Salvucci A."/>
            <person name="Crous P.W."/>
            <person name="Stergiopoulos I."/>
        </authorList>
    </citation>
    <scope>NUCLEOTIDE SEQUENCE [LARGE SCALE GENOMIC DNA]</scope>
    <source>
        <strain evidence="10 11">CBS 116634</strain>
    </source>
</reference>
<dbReference type="SUPFAM" id="SSF143870">
    <property type="entry name" value="PF0523-like"/>
    <property type="match status" value="1"/>
</dbReference>
<dbReference type="InterPro" id="IPR036504">
    <property type="entry name" value="CGI121/TPRKB_sf"/>
</dbReference>
<dbReference type="EMBL" id="LFZO01000562">
    <property type="protein sequence ID" value="KXT05727.1"/>
    <property type="molecule type" value="Genomic_DNA"/>
</dbReference>
<dbReference type="STRING" id="113226.A0A139HTH9"/>
<name>A0A139HTH9_9PEZI</name>
<gene>
    <name evidence="10" type="ORF">AC579_6227</name>
</gene>
<organism evidence="10 11">
    <name type="scientific">Pseudocercospora musae</name>
    <dbReference type="NCBI Taxonomy" id="113226"/>
    <lineage>
        <taxon>Eukaryota</taxon>
        <taxon>Fungi</taxon>
        <taxon>Dikarya</taxon>
        <taxon>Ascomycota</taxon>
        <taxon>Pezizomycotina</taxon>
        <taxon>Dothideomycetes</taxon>
        <taxon>Dothideomycetidae</taxon>
        <taxon>Mycosphaerellales</taxon>
        <taxon>Mycosphaerellaceae</taxon>
        <taxon>Pseudocercospora</taxon>
    </lineage>
</organism>
<comment type="subcellular location">
    <subcellularLocation>
        <location evidence="1">Nucleus</location>
    </subcellularLocation>
</comment>
<dbReference type="PANTHER" id="PTHR15840">
    <property type="entry name" value="CGI-121 FAMILY MEMBER"/>
    <property type="match status" value="1"/>
</dbReference>
<keyword evidence="6 8" id="KW-0539">Nucleus</keyword>
<accession>A0A139HTH9</accession>
<evidence type="ECO:0000256" key="9">
    <source>
        <dbReference type="SAM" id="MobiDB-lite"/>
    </source>
</evidence>
<evidence type="ECO:0000313" key="11">
    <source>
        <dbReference type="Proteomes" id="UP000073492"/>
    </source>
</evidence>
<dbReference type="InterPro" id="IPR013926">
    <property type="entry name" value="CGI121/TPRKB"/>
</dbReference>
<evidence type="ECO:0000256" key="3">
    <source>
        <dbReference type="ARBA" id="ARBA00015316"/>
    </source>
</evidence>
<evidence type="ECO:0000256" key="6">
    <source>
        <dbReference type="ARBA" id="ARBA00023242"/>
    </source>
</evidence>
<evidence type="ECO:0000256" key="4">
    <source>
        <dbReference type="ARBA" id="ARBA00016009"/>
    </source>
</evidence>
<evidence type="ECO:0000313" key="10">
    <source>
        <dbReference type="EMBL" id="KXT05727.1"/>
    </source>
</evidence>
<dbReference type="GO" id="GO:0005829">
    <property type="term" value="C:cytosol"/>
    <property type="evidence" value="ECO:0007669"/>
    <property type="project" value="TreeGrafter"/>
</dbReference>
<dbReference type="Gene3D" id="3.30.2380.10">
    <property type="entry name" value="CGI121/TPRKB"/>
    <property type="match status" value="1"/>
</dbReference>
<evidence type="ECO:0000256" key="7">
    <source>
        <dbReference type="ARBA" id="ARBA00025043"/>
    </source>
</evidence>